<dbReference type="Proteomes" id="UP000178574">
    <property type="component" value="Unassembled WGS sequence"/>
</dbReference>
<dbReference type="Gene3D" id="3.40.50.1010">
    <property type="entry name" value="5'-nuclease"/>
    <property type="match status" value="1"/>
</dbReference>
<reference evidence="1 2" key="1">
    <citation type="journal article" date="2016" name="Nat. Commun.">
        <title>Thousands of microbial genomes shed light on interconnected biogeochemical processes in an aquifer system.</title>
        <authorList>
            <person name="Anantharaman K."/>
            <person name="Brown C.T."/>
            <person name="Hug L.A."/>
            <person name="Sharon I."/>
            <person name="Castelle C.J."/>
            <person name="Probst A.J."/>
            <person name="Thomas B.C."/>
            <person name="Singh A."/>
            <person name="Wilkins M.J."/>
            <person name="Karaoz U."/>
            <person name="Brodie E.L."/>
            <person name="Williams K.H."/>
            <person name="Hubbard S.S."/>
            <person name="Banfield J.F."/>
        </authorList>
    </citation>
    <scope>NUCLEOTIDE SEQUENCE [LARGE SCALE GENOMIC DNA]</scope>
</reference>
<dbReference type="EMBL" id="MHQD01000044">
    <property type="protein sequence ID" value="OGZ95021.1"/>
    <property type="molecule type" value="Genomic_DNA"/>
</dbReference>
<protein>
    <recommendedName>
        <fullName evidence="3">NYN domain-containing protein</fullName>
    </recommendedName>
</protein>
<dbReference type="AlphaFoldDB" id="A0A1G2K904"/>
<sequence>MARVVIVDWESLHFMCRILGIGKLNFRGLYQVLAHKIGTSDLHKRPVCVLPPHRRETIGKSLQTAGFEVVAPEGGEKPDDAYIIDYLSKLQSPEVTEVVLVSADQDFAPVLLGKSMTVHWVATRARNDEGKTMVASALEEVFEAEERFNFVELKDYQDLIMREPARPRPPIETPSDGRRLKISLEAGVDTDSIAFLRALLRLIQSYPDVRYTIEG</sequence>
<evidence type="ECO:0000313" key="2">
    <source>
        <dbReference type="Proteomes" id="UP000178574"/>
    </source>
</evidence>
<name>A0A1G2K904_9BACT</name>
<accession>A0A1G2K904</accession>
<evidence type="ECO:0000313" key="1">
    <source>
        <dbReference type="EMBL" id="OGZ95021.1"/>
    </source>
</evidence>
<evidence type="ECO:0008006" key="3">
    <source>
        <dbReference type="Google" id="ProtNLM"/>
    </source>
</evidence>
<proteinExistence type="predicted"/>
<gene>
    <name evidence="1" type="ORF">A2847_03050</name>
</gene>
<comment type="caution">
    <text evidence="1">The sequence shown here is derived from an EMBL/GenBank/DDBJ whole genome shotgun (WGS) entry which is preliminary data.</text>
</comment>
<organism evidence="1 2">
    <name type="scientific">Candidatus Sungbacteria bacterium RIFCSPHIGHO2_01_FULL_50_25</name>
    <dbReference type="NCBI Taxonomy" id="1802265"/>
    <lineage>
        <taxon>Bacteria</taxon>
        <taxon>Candidatus Sungiibacteriota</taxon>
    </lineage>
</organism>